<dbReference type="Gene3D" id="3.40.980.10">
    <property type="entry name" value="MoaB/Mog-like domain"/>
    <property type="match status" value="1"/>
</dbReference>
<evidence type="ECO:0000256" key="1">
    <source>
        <dbReference type="ARBA" id="ARBA00002901"/>
    </source>
</evidence>
<evidence type="ECO:0000256" key="6">
    <source>
        <dbReference type="ARBA" id="ARBA00021108"/>
    </source>
</evidence>
<dbReference type="InterPro" id="IPR005111">
    <property type="entry name" value="MoeA_C_domain_IV"/>
</dbReference>
<dbReference type="InterPro" id="IPR036425">
    <property type="entry name" value="MoaB/Mog-like_dom_sf"/>
</dbReference>
<dbReference type="SUPFAM" id="SSF63882">
    <property type="entry name" value="MoeA N-terminal region -like"/>
    <property type="match status" value="1"/>
</dbReference>
<proteinExistence type="inferred from homology"/>
<evidence type="ECO:0000313" key="12">
    <source>
        <dbReference type="EMBL" id="MBC8590992.1"/>
    </source>
</evidence>
<dbReference type="Proteomes" id="UP000601522">
    <property type="component" value="Unassembled WGS sequence"/>
</dbReference>
<dbReference type="InterPro" id="IPR038987">
    <property type="entry name" value="MoeA-like"/>
</dbReference>
<keyword evidence="10" id="KW-0808">Transferase</keyword>
<keyword evidence="10" id="KW-0460">Magnesium</keyword>
<evidence type="ECO:0000256" key="3">
    <source>
        <dbReference type="ARBA" id="ARBA00005046"/>
    </source>
</evidence>
<dbReference type="EMBL" id="JACRTK010000003">
    <property type="protein sequence ID" value="MBC8590992.1"/>
    <property type="molecule type" value="Genomic_DNA"/>
</dbReference>
<dbReference type="NCBIfam" id="TIGR00177">
    <property type="entry name" value="molyb_syn"/>
    <property type="match status" value="1"/>
</dbReference>
<dbReference type="InterPro" id="IPR008284">
    <property type="entry name" value="MoCF_biosynth_CS"/>
</dbReference>
<dbReference type="InterPro" id="IPR001453">
    <property type="entry name" value="MoaB/Mog_dom"/>
</dbReference>
<evidence type="ECO:0000256" key="8">
    <source>
        <dbReference type="ARBA" id="ARBA00023150"/>
    </source>
</evidence>
<organism evidence="12 13">
    <name type="scientific">Wansuia hejianensis</name>
    <dbReference type="NCBI Taxonomy" id="2763667"/>
    <lineage>
        <taxon>Bacteria</taxon>
        <taxon>Bacillati</taxon>
        <taxon>Bacillota</taxon>
        <taxon>Clostridia</taxon>
        <taxon>Lachnospirales</taxon>
        <taxon>Lachnospiraceae</taxon>
        <taxon>Wansuia</taxon>
    </lineage>
</organism>
<dbReference type="InterPro" id="IPR005110">
    <property type="entry name" value="MoeA_linker/N"/>
</dbReference>
<dbReference type="GO" id="GO:0006777">
    <property type="term" value="P:Mo-molybdopterin cofactor biosynthetic process"/>
    <property type="evidence" value="ECO:0007669"/>
    <property type="project" value="UniProtKB-UniRule"/>
</dbReference>
<dbReference type="Gene3D" id="2.170.190.11">
    <property type="entry name" value="Molybdopterin biosynthesis moea protein, domain 3"/>
    <property type="match status" value="1"/>
</dbReference>
<reference evidence="12 13" key="1">
    <citation type="submission" date="2020-08" db="EMBL/GenBank/DDBJ databases">
        <title>Genome public.</title>
        <authorList>
            <person name="Liu C."/>
            <person name="Sun Q."/>
        </authorList>
    </citation>
    <scope>NUCLEOTIDE SEQUENCE [LARGE SCALE GENOMIC DNA]</scope>
    <source>
        <strain evidence="12 13">NSJ-26</strain>
    </source>
</reference>
<dbReference type="AlphaFoldDB" id="A0A926F2W5"/>
<keyword evidence="8 10" id="KW-0501">Molybdenum cofactor biosynthesis</keyword>
<keyword evidence="10" id="KW-0479">Metal-binding</keyword>
<comment type="function">
    <text evidence="2">May be involved in the biosynthesis of molybdopterin.</text>
</comment>
<keyword evidence="7 10" id="KW-0500">Molybdenum</keyword>
<accession>A0A926F2W5</accession>
<evidence type="ECO:0000256" key="4">
    <source>
        <dbReference type="ARBA" id="ARBA00010763"/>
    </source>
</evidence>
<evidence type="ECO:0000259" key="11">
    <source>
        <dbReference type="SMART" id="SM00852"/>
    </source>
</evidence>
<comment type="caution">
    <text evidence="12">The sequence shown here is derived from an EMBL/GenBank/DDBJ whole genome shotgun (WGS) entry which is preliminary data.</text>
</comment>
<evidence type="ECO:0000256" key="5">
    <source>
        <dbReference type="ARBA" id="ARBA00013269"/>
    </source>
</evidence>
<dbReference type="Pfam" id="PF03453">
    <property type="entry name" value="MoeA_N"/>
    <property type="match status" value="1"/>
</dbReference>
<comment type="similarity">
    <text evidence="4 10">Belongs to the MoeA family.</text>
</comment>
<comment type="function">
    <text evidence="1 10">Catalyzes the insertion of molybdate into adenylated molybdopterin with the concomitant release of AMP.</text>
</comment>
<dbReference type="SUPFAM" id="SSF63867">
    <property type="entry name" value="MoeA C-terminal domain-like"/>
    <property type="match status" value="1"/>
</dbReference>
<feature type="domain" description="MoaB/Mog" evidence="11">
    <location>
        <begin position="187"/>
        <end position="326"/>
    </location>
</feature>
<dbReference type="PANTHER" id="PTHR10192:SF5">
    <property type="entry name" value="GEPHYRIN"/>
    <property type="match status" value="1"/>
</dbReference>
<dbReference type="PROSITE" id="PS01079">
    <property type="entry name" value="MOCF_BIOSYNTHESIS_2"/>
    <property type="match status" value="1"/>
</dbReference>
<dbReference type="SUPFAM" id="SSF53218">
    <property type="entry name" value="Molybdenum cofactor biosynthesis proteins"/>
    <property type="match status" value="1"/>
</dbReference>
<dbReference type="GO" id="GO:0005829">
    <property type="term" value="C:cytosol"/>
    <property type="evidence" value="ECO:0007669"/>
    <property type="project" value="TreeGrafter"/>
</dbReference>
<dbReference type="PANTHER" id="PTHR10192">
    <property type="entry name" value="MOLYBDOPTERIN BIOSYNTHESIS PROTEIN"/>
    <property type="match status" value="1"/>
</dbReference>
<dbReference type="CDD" id="cd00887">
    <property type="entry name" value="MoeA"/>
    <property type="match status" value="1"/>
</dbReference>
<evidence type="ECO:0000256" key="9">
    <source>
        <dbReference type="ARBA" id="ARBA00047317"/>
    </source>
</evidence>
<dbReference type="EC" id="2.10.1.1" evidence="5 10"/>
<dbReference type="InterPro" id="IPR036135">
    <property type="entry name" value="MoeA_linker/N_sf"/>
</dbReference>
<protein>
    <recommendedName>
        <fullName evidence="6 10">Molybdopterin molybdenumtransferase</fullName>
        <ecNumber evidence="5 10">2.10.1.1</ecNumber>
    </recommendedName>
</protein>
<dbReference type="Gene3D" id="3.90.105.10">
    <property type="entry name" value="Molybdopterin biosynthesis moea protein, domain 2"/>
    <property type="match status" value="1"/>
</dbReference>
<dbReference type="GO" id="GO:0061599">
    <property type="term" value="F:molybdopterin molybdotransferase activity"/>
    <property type="evidence" value="ECO:0007669"/>
    <property type="project" value="UniProtKB-UniRule"/>
</dbReference>
<dbReference type="Pfam" id="PF03454">
    <property type="entry name" value="MoeA_C"/>
    <property type="match status" value="1"/>
</dbReference>
<dbReference type="Pfam" id="PF00994">
    <property type="entry name" value="MoCF_biosynth"/>
    <property type="match status" value="1"/>
</dbReference>
<comment type="cofactor">
    <cofactor evidence="10">
        <name>Mg(2+)</name>
        <dbReference type="ChEBI" id="CHEBI:18420"/>
    </cofactor>
</comment>
<comment type="catalytic activity">
    <reaction evidence="9">
        <text>adenylyl-molybdopterin + molybdate = Mo-molybdopterin + AMP + H(+)</text>
        <dbReference type="Rhea" id="RHEA:35047"/>
        <dbReference type="ChEBI" id="CHEBI:15378"/>
        <dbReference type="ChEBI" id="CHEBI:36264"/>
        <dbReference type="ChEBI" id="CHEBI:62727"/>
        <dbReference type="ChEBI" id="CHEBI:71302"/>
        <dbReference type="ChEBI" id="CHEBI:456215"/>
        <dbReference type="EC" id="2.10.1.1"/>
    </reaction>
</comment>
<dbReference type="RefSeq" id="WP_249323830.1">
    <property type="nucleotide sequence ID" value="NZ_JACRTK010000003.1"/>
</dbReference>
<evidence type="ECO:0000313" key="13">
    <source>
        <dbReference type="Proteomes" id="UP000601522"/>
    </source>
</evidence>
<comment type="pathway">
    <text evidence="3 10">Cofactor biosynthesis; molybdopterin biosynthesis.</text>
</comment>
<gene>
    <name evidence="12" type="ORF">H8689_07680</name>
</gene>
<dbReference type="InterPro" id="IPR036688">
    <property type="entry name" value="MoeA_C_domain_IV_sf"/>
</dbReference>
<sequence length="408" mass="45091">MKFFDVVSIEEAIKLTKDNFRDYRFQLEEVHILKSIDRVVGEDIHSNIDVPEFNRSTVDGYGINIIDSHGATDSIPSILNILGQVKMGEETKYSIKSGDTVYIPTGGMIPKGVDGVVMIENTEKLDQDSLLIYKPISQGENIISQGDDIKKNSLIIREGRKITPEVMGVLAALGMEKVKVYKQPKFYIISTGDEIIDIDEELNLGKVRDINSYGLYGLVKKIGGQVVGKSIIKDHYESLRAEVDKALDISDIVLISGGSSVGTRDYTYKVIDSFNEEGVFVHGLSIKPGKPTIIGKGKDKPIFGLPGHPVSSIIVFKAIIEPFINEKLSINTIKPKINAIIDFNFPSSPGKTTYQMVKLVDKEGVFFASPSFGKSGMISLLSESQGYIILEPKEEGVYKGEEREVYLL</sequence>
<evidence type="ECO:0000256" key="7">
    <source>
        <dbReference type="ARBA" id="ARBA00022505"/>
    </source>
</evidence>
<evidence type="ECO:0000256" key="10">
    <source>
        <dbReference type="RuleBase" id="RU365090"/>
    </source>
</evidence>
<dbReference type="GO" id="GO:0046872">
    <property type="term" value="F:metal ion binding"/>
    <property type="evidence" value="ECO:0007669"/>
    <property type="project" value="UniProtKB-UniRule"/>
</dbReference>
<evidence type="ECO:0000256" key="2">
    <source>
        <dbReference type="ARBA" id="ARBA00003487"/>
    </source>
</evidence>
<name>A0A926F2W5_9FIRM</name>
<dbReference type="Gene3D" id="2.40.340.10">
    <property type="entry name" value="MoeA, C-terminal, domain IV"/>
    <property type="match status" value="1"/>
</dbReference>
<keyword evidence="13" id="KW-1185">Reference proteome</keyword>
<dbReference type="SMART" id="SM00852">
    <property type="entry name" value="MoCF_biosynth"/>
    <property type="match status" value="1"/>
</dbReference>